<feature type="compositionally biased region" description="Polar residues" evidence="1">
    <location>
        <begin position="137"/>
        <end position="147"/>
    </location>
</feature>
<feature type="region of interest" description="Disordered" evidence="1">
    <location>
        <begin position="278"/>
        <end position="330"/>
    </location>
</feature>
<evidence type="ECO:0000256" key="1">
    <source>
        <dbReference type="SAM" id="MobiDB-lite"/>
    </source>
</evidence>
<feature type="region of interest" description="Disordered" evidence="1">
    <location>
        <begin position="165"/>
        <end position="236"/>
    </location>
</feature>
<organism evidence="2">
    <name type="scientific">marine sediment metagenome</name>
    <dbReference type="NCBI Taxonomy" id="412755"/>
    <lineage>
        <taxon>unclassified sequences</taxon>
        <taxon>metagenomes</taxon>
        <taxon>ecological metagenomes</taxon>
    </lineage>
</organism>
<comment type="caution">
    <text evidence="2">The sequence shown here is derived from an EMBL/GenBank/DDBJ whole genome shotgun (WGS) entry which is preliminary data.</text>
</comment>
<name>A0A0F9NK90_9ZZZZ</name>
<protein>
    <submittedName>
        <fullName evidence="2">Uncharacterized protein</fullName>
    </submittedName>
</protein>
<accession>A0A0F9NK90</accession>
<dbReference type="EMBL" id="LAZR01007972">
    <property type="protein sequence ID" value="KKM81747.1"/>
    <property type="molecule type" value="Genomic_DNA"/>
</dbReference>
<dbReference type="AlphaFoldDB" id="A0A0F9NK90"/>
<proteinExistence type="predicted"/>
<evidence type="ECO:0000313" key="2">
    <source>
        <dbReference type="EMBL" id="KKM81747.1"/>
    </source>
</evidence>
<sequence>MAICGVDGCEKAQNDRGICAHHLKLIGQQVEGDQVTWKQYEDAGICIPKKPTTKLCVTKGCGGKANARGLCNNCYAAALRIIEEKGIQWHDLEQVGASLPARRNRSKGPSLFRVNTERLLIKSEQKFIPPIEPAESDQPTIPVTQDQPIVPDVSDEGVKKAINGPEYQFDVPNGKSIPRLQPEWQPDTDSRIFQSTPDDEPNPYQNLLTKENQSEPDKEKSLATEQATKGPSEIVQPFIPPIPASIKGETQEVIVIDDHTYLLTDADLGRLHIQELASGPDDPTCSGTNRLGGIQLPQVDLSHVNAPNPESVKEPATESPNFPAPPTQIP</sequence>
<feature type="compositionally biased region" description="Basic and acidic residues" evidence="1">
    <location>
        <begin position="212"/>
        <end position="222"/>
    </location>
</feature>
<reference evidence="2" key="1">
    <citation type="journal article" date="2015" name="Nature">
        <title>Complex archaea that bridge the gap between prokaryotes and eukaryotes.</title>
        <authorList>
            <person name="Spang A."/>
            <person name="Saw J.H."/>
            <person name="Jorgensen S.L."/>
            <person name="Zaremba-Niedzwiedzka K."/>
            <person name="Martijn J."/>
            <person name="Lind A.E."/>
            <person name="van Eijk R."/>
            <person name="Schleper C."/>
            <person name="Guy L."/>
            <person name="Ettema T.J."/>
        </authorList>
    </citation>
    <scope>NUCLEOTIDE SEQUENCE</scope>
</reference>
<gene>
    <name evidence="2" type="ORF">LCGC14_1326740</name>
</gene>
<feature type="region of interest" description="Disordered" evidence="1">
    <location>
        <begin position="126"/>
        <end position="151"/>
    </location>
</feature>